<dbReference type="PATRIC" id="fig|882211.3.peg.1680"/>
<dbReference type="OrthoDB" id="583051at2"/>
<reference evidence="1" key="1">
    <citation type="submission" date="2016-10" db="EMBL/GenBank/DDBJ databases">
        <authorList>
            <person name="Varghese N."/>
            <person name="Submissions S."/>
        </authorList>
    </citation>
    <scope>NUCLEOTIDE SEQUENCE [LARGE SCALE GENOMIC DNA]</scope>
    <source>
        <strain evidence="1">LMG 25555</strain>
    </source>
</reference>
<evidence type="ECO:0000313" key="2">
    <source>
        <dbReference type="Proteomes" id="UP000183613"/>
    </source>
</evidence>
<proteinExistence type="predicted"/>
<protein>
    <submittedName>
        <fullName evidence="1">Uncharacterized protein</fullName>
    </submittedName>
</protein>
<gene>
    <name evidence="1" type="ORF">SAMN04489800_1375</name>
</gene>
<dbReference type="RefSeq" id="WP_048359422.1">
    <property type="nucleotide sequence ID" value="NZ_FNUD01000002.1"/>
</dbReference>
<comment type="caution">
    <text evidence="1">The sequence shown here is derived from an EMBL/GenBank/DDBJ whole genome shotgun (WGS) entry which is preliminary data.</text>
</comment>
<accession>A0A0J6GI48</accession>
<dbReference type="Proteomes" id="UP000183613">
    <property type="component" value="Unassembled WGS sequence"/>
</dbReference>
<evidence type="ECO:0000313" key="1">
    <source>
        <dbReference type="EMBL" id="SEE59434.1"/>
    </source>
</evidence>
<dbReference type="EMBL" id="FNUD01000002">
    <property type="protein sequence ID" value="SEE59434.1"/>
    <property type="molecule type" value="Genomic_DNA"/>
</dbReference>
<name>A0A0J6GI48_PSEDM</name>
<sequence>MNTHNEMAAKFHDKLQSILARKARHQCMFPGCELQAIHAHAMSKENVLRDIAEDGSLISPEPLRDDDEIYREIKFTKVGITKATTFKGFCLKHDGQFSSLDKYGLRTNGDVFLQLYRSFAGIVFEDQANRASAQHAGDNENFNYEHELSKTISATRALALAYDLIEGYTSVDEALPVDEHLTLTPFSAEAGMDARVVIRRIAFPCPVALRTRFQLSASTHDFDTFVFVVPSKQNPMVIIVCDPRDVNRWHRKAWTPIDTLNLIESSMMFDGQWWLAPSVVNKWSPEKFKLIESDYWHFLDRNYLDNYDVSLLDDVREKICSGLPSAQRDAELSKITNLPTREPAEFRRLRFTLKAERDKQLVSQKFPLDEIGKEK</sequence>
<keyword evidence="2" id="KW-1185">Reference proteome</keyword>
<dbReference type="AlphaFoldDB" id="A0A0J6GI48"/>
<organism evidence="1 2">
    <name type="scientific">Pseudomonas deceptionensis</name>
    <dbReference type="NCBI Taxonomy" id="882211"/>
    <lineage>
        <taxon>Bacteria</taxon>
        <taxon>Pseudomonadati</taxon>
        <taxon>Pseudomonadota</taxon>
        <taxon>Gammaproteobacteria</taxon>
        <taxon>Pseudomonadales</taxon>
        <taxon>Pseudomonadaceae</taxon>
        <taxon>Pseudomonas</taxon>
    </lineage>
</organism>